<evidence type="ECO:0000313" key="3">
    <source>
        <dbReference type="EMBL" id="SEE18658.1"/>
    </source>
</evidence>
<gene>
    <name evidence="2" type="ORF">C9383_05520</name>
    <name evidence="1" type="ORF">F7R03_27580</name>
    <name evidence="3" type="ORF">SAMN04490198_0762</name>
</gene>
<keyword evidence="5" id="KW-1185">Reference proteome</keyword>
<reference evidence="1 6" key="3">
    <citation type="submission" date="2019-09" db="EMBL/GenBank/DDBJ databases">
        <title>Draft genome sequences of 48 bacterial type strains from the CCUG.</title>
        <authorList>
            <person name="Tunovic T."/>
            <person name="Pineiro-Iglesias B."/>
            <person name="Unosson C."/>
            <person name="Inganas E."/>
            <person name="Ohlen M."/>
            <person name="Cardew S."/>
            <person name="Jensie-Markopoulos S."/>
            <person name="Salva-Serra F."/>
            <person name="Jaen-Luchoro D."/>
            <person name="Karlsson R."/>
            <person name="Svensson-Stadler L."/>
            <person name="Chun J."/>
            <person name="Moore E."/>
        </authorList>
    </citation>
    <scope>NUCLEOTIDE SEQUENCE [LARGE SCALE GENOMIC DNA]</scope>
    <source>
        <strain evidence="1 6">CCUG 51524</strain>
    </source>
</reference>
<protein>
    <submittedName>
        <fullName evidence="3">Uncharacterized protein</fullName>
    </submittedName>
</protein>
<evidence type="ECO:0000313" key="4">
    <source>
        <dbReference type="Proteomes" id="UP000199129"/>
    </source>
</evidence>
<organism evidence="3 4">
    <name type="scientific">Pseudomonas palleroniana</name>
    <dbReference type="NCBI Taxonomy" id="191390"/>
    <lineage>
        <taxon>Bacteria</taxon>
        <taxon>Pseudomonadati</taxon>
        <taxon>Pseudomonadota</taxon>
        <taxon>Gammaproteobacteria</taxon>
        <taxon>Pseudomonadales</taxon>
        <taxon>Pseudomonadaceae</taxon>
        <taxon>Pseudomonas</taxon>
    </lineage>
</organism>
<evidence type="ECO:0000313" key="5">
    <source>
        <dbReference type="Proteomes" id="UP000240476"/>
    </source>
</evidence>
<sequence length="101" mass="10810">MEKTIIAAMLISCLSGCIGVQFSLPDKRASSTTGTQQPTENDTARAWCGMTLWAGIPLPLKLPVCKTPPSPSPLYACGPFMFLGPLMHGYEGNFLCGKTPF</sequence>
<dbReference type="Proteomes" id="UP000240476">
    <property type="component" value="Unassembled WGS sequence"/>
</dbReference>
<reference evidence="3 4" key="1">
    <citation type="submission" date="2016-10" db="EMBL/GenBank/DDBJ databases">
        <authorList>
            <person name="de Groot N.N."/>
        </authorList>
    </citation>
    <scope>NUCLEOTIDE SEQUENCE [LARGE SCALE GENOMIC DNA]</scope>
    <source>
        <strain evidence="3 4">BS3265</strain>
    </source>
</reference>
<evidence type="ECO:0000313" key="1">
    <source>
        <dbReference type="EMBL" id="KAB0563279.1"/>
    </source>
</evidence>
<evidence type="ECO:0000313" key="2">
    <source>
        <dbReference type="EMBL" id="PTC30490.1"/>
    </source>
</evidence>
<dbReference type="Proteomes" id="UP000199129">
    <property type="component" value="Unassembled WGS sequence"/>
</dbReference>
<proteinExistence type="predicted"/>
<evidence type="ECO:0000313" key="6">
    <source>
        <dbReference type="Proteomes" id="UP000423257"/>
    </source>
</evidence>
<dbReference type="Proteomes" id="UP000423257">
    <property type="component" value="Unassembled WGS sequence"/>
</dbReference>
<name>A0A1H5GUC7_9PSED</name>
<accession>A0A1H5GUC7</accession>
<reference evidence="2 5" key="2">
    <citation type="submission" date="2018-03" db="EMBL/GenBank/DDBJ databases">
        <title>Draft genome sequence of the type strain of Pseudomonas palleroniana LMG 23076, isolated from rice in Cameroon.</title>
        <authorList>
            <person name="Tambong J.T."/>
        </authorList>
    </citation>
    <scope>NUCLEOTIDE SEQUENCE [LARGE SCALE GENOMIC DNA]</scope>
    <source>
        <strain evidence="2 5">LMG 23076</strain>
    </source>
</reference>
<dbReference type="AlphaFoldDB" id="A0A1H5GUC7"/>
<dbReference type="EMBL" id="VZPQ01000034">
    <property type="protein sequence ID" value="KAB0563279.1"/>
    <property type="molecule type" value="Genomic_DNA"/>
</dbReference>
<dbReference type="EMBL" id="FNUA01000002">
    <property type="protein sequence ID" value="SEE18658.1"/>
    <property type="molecule type" value="Genomic_DNA"/>
</dbReference>
<dbReference type="EMBL" id="PYWX01000016">
    <property type="protein sequence ID" value="PTC30490.1"/>
    <property type="molecule type" value="Genomic_DNA"/>
</dbReference>